<dbReference type="AlphaFoldDB" id="A0AAV0Q527"/>
<accession>A0AAV0Q527</accession>
<organism evidence="1 2">
    <name type="scientific">Linum tenue</name>
    <dbReference type="NCBI Taxonomy" id="586396"/>
    <lineage>
        <taxon>Eukaryota</taxon>
        <taxon>Viridiplantae</taxon>
        <taxon>Streptophyta</taxon>
        <taxon>Embryophyta</taxon>
        <taxon>Tracheophyta</taxon>
        <taxon>Spermatophyta</taxon>
        <taxon>Magnoliopsida</taxon>
        <taxon>eudicotyledons</taxon>
        <taxon>Gunneridae</taxon>
        <taxon>Pentapetalae</taxon>
        <taxon>rosids</taxon>
        <taxon>fabids</taxon>
        <taxon>Malpighiales</taxon>
        <taxon>Linaceae</taxon>
        <taxon>Linum</taxon>
    </lineage>
</organism>
<protein>
    <submittedName>
        <fullName evidence="1">Uncharacterized protein</fullName>
    </submittedName>
</protein>
<reference evidence="1" key="1">
    <citation type="submission" date="2022-08" db="EMBL/GenBank/DDBJ databases">
        <authorList>
            <person name="Gutierrez-Valencia J."/>
        </authorList>
    </citation>
    <scope>NUCLEOTIDE SEQUENCE</scope>
</reference>
<gene>
    <name evidence="1" type="ORF">LITE_LOCUS41448</name>
</gene>
<proteinExistence type="predicted"/>
<keyword evidence="2" id="KW-1185">Reference proteome</keyword>
<evidence type="ECO:0000313" key="1">
    <source>
        <dbReference type="EMBL" id="CAI0539881.1"/>
    </source>
</evidence>
<evidence type="ECO:0000313" key="2">
    <source>
        <dbReference type="Proteomes" id="UP001154282"/>
    </source>
</evidence>
<comment type="caution">
    <text evidence="1">The sequence shown here is derived from an EMBL/GenBank/DDBJ whole genome shotgun (WGS) entry which is preliminary data.</text>
</comment>
<name>A0AAV0Q527_9ROSI</name>
<dbReference type="Proteomes" id="UP001154282">
    <property type="component" value="Unassembled WGS sequence"/>
</dbReference>
<sequence length="49" mass="5482">MYFGLSLRINKKHIKKIPKSYSLPYSLNSSSSLIRLPAILSRSSPNSTS</sequence>
<dbReference type="EMBL" id="CAMGYJ010000009">
    <property type="protein sequence ID" value="CAI0539881.1"/>
    <property type="molecule type" value="Genomic_DNA"/>
</dbReference>